<reference evidence="15" key="1">
    <citation type="submission" date="2016-03" db="EMBL/GenBank/DDBJ databases">
        <title>Draft genome sequence of Paenibacillus glacialis DSM 22343.</title>
        <authorList>
            <person name="Shin S.-K."/>
            <person name="Yi H."/>
        </authorList>
    </citation>
    <scope>NUCLEOTIDE SEQUENCE [LARGE SCALE GENOMIC DNA]</scope>
    <source>
        <strain evidence="15">NBRC 105008</strain>
    </source>
</reference>
<evidence type="ECO:0000256" key="2">
    <source>
        <dbReference type="ARBA" id="ARBA00010122"/>
    </source>
</evidence>
<evidence type="ECO:0000313" key="15">
    <source>
        <dbReference type="Proteomes" id="UP000093226"/>
    </source>
</evidence>
<dbReference type="GO" id="GO:0004072">
    <property type="term" value="F:aspartate kinase activity"/>
    <property type="evidence" value="ECO:0007669"/>
    <property type="project" value="UniProtKB-EC"/>
</dbReference>
<dbReference type="NCBIfam" id="TIGR00657">
    <property type="entry name" value="asp_kinases"/>
    <property type="match status" value="1"/>
</dbReference>
<evidence type="ECO:0000256" key="1">
    <source>
        <dbReference type="ARBA" id="ARBA00004766"/>
    </source>
</evidence>
<evidence type="ECO:0000256" key="9">
    <source>
        <dbReference type="RuleBase" id="RU003448"/>
    </source>
</evidence>
<evidence type="ECO:0000313" key="17">
    <source>
        <dbReference type="Proteomes" id="UP000321579"/>
    </source>
</evidence>
<dbReference type="UniPathway" id="UPA00034">
    <property type="reaction ID" value="UER00015"/>
</dbReference>
<dbReference type="PANTHER" id="PTHR21499">
    <property type="entry name" value="ASPARTATE KINASE"/>
    <property type="match status" value="1"/>
</dbReference>
<keyword evidence="10" id="KW-0028">Amino-acid biosynthesis</keyword>
<evidence type="ECO:0000256" key="3">
    <source>
        <dbReference type="ARBA" id="ARBA00022679"/>
    </source>
</evidence>
<dbReference type="EMBL" id="FNEO01000001">
    <property type="protein sequence ID" value="SDI82991.1"/>
    <property type="molecule type" value="Genomic_DNA"/>
</dbReference>
<evidence type="ECO:0000256" key="6">
    <source>
        <dbReference type="ARBA" id="ARBA00022840"/>
    </source>
</evidence>
<dbReference type="Gene3D" id="1.20.120.1320">
    <property type="entry name" value="Aspartokinase, catalytic domain"/>
    <property type="match status" value="1"/>
</dbReference>
<comment type="pathway">
    <text evidence="10">Amino-acid biosynthesis; L-methionine biosynthesis via de novo pathway; L-homoserine from L-aspartate: step 1/3.</text>
</comment>
<dbReference type="PIRSF" id="PIRSF000726">
    <property type="entry name" value="Asp_kin"/>
    <property type="match status" value="1"/>
</dbReference>
<dbReference type="InterPro" id="IPR042199">
    <property type="entry name" value="AsparK_Bifunc_asparK/hSer_DH"/>
</dbReference>
<comment type="catalytic activity">
    <reaction evidence="7 9">
        <text>L-aspartate + ATP = 4-phospho-L-aspartate + ADP</text>
        <dbReference type="Rhea" id="RHEA:23776"/>
        <dbReference type="ChEBI" id="CHEBI:29991"/>
        <dbReference type="ChEBI" id="CHEBI:30616"/>
        <dbReference type="ChEBI" id="CHEBI:57535"/>
        <dbReference type="ChEBI" id="CHEBI:456216"/>
        <dbReference type="EC" id="2.7.2.4"/>
    </reaction>
</comment>
<dbReference type="RefSeq" id="WP_066327343.1">
    <property type="nucleotide sequence ID" value="NZ_BJVF01000001.1"/>
</dbReference>
<evidence type="ECO:0000256" key="8">
    <source>
        <dbReference type="PIRSR" id="PIRSR000726-1"/>
    </source>
</evidence>
<evidence type="ECO:0000256" key="5">
    <source>
        <dbReference type="ARBA" id="ARBA00022777"/>
    </source>
</evidence>
<sequence length="418" mass="47349">MRVFKFGGASVKDAAGIRNVYDVLQKAGYQDVLLVVSAMGKTTNALEVVIKNYFDKSPELNASVQEIKKYHNQILLDLFEDENHAVFAAVNEHFSDLEYFLAHNKSPNYNFVYDQIVSMGEIISTTVLSYYMNFMGIETQWIDVRNYIKTNNNYRDAEVDWELTQSNISKNIKTKSLNITQGFLGSDENNFTTTLGREGSDYTAAIFAYCLNAESVTIWKDVPGVMNADPRYFENASLLNQISYREAIELAFYGATVIHPKTLQPLQKKEIPLHVKSFINPLLKGTVVSKGATLEPFMPCFIVKREQLLISLSSIDFSFIMEENISEIFGLFHEFKIKVNLIQNSAISFSVCVEDKFGNFKDLLAILSKKFKVGYNENVTLYTIRHFNDTAAQTVVEGKTVLLKQLGTETMQIVTKEG</sequence>
<dbReference type="GO" id="GO:0009088">
    <property type="term" value="P:threonine biosynthetic process"/>
    <property type="evidence" value="ECO:0007669"/>
    <property type="project" value="UniProtKB-UniPathway"/>
</dbReference>
<comment type="pathway">
    <text evidence="1 10">Amino-acid biosynthesis; L-lysine biosynthesis via DAP pathway; (S)-tetrahydrodipicolinate from L-aspartate: step 1/4.</text>
</comment>
<feature type="domain" description="Aspartate/glutamate/uridylate kinase" evidence="11">
    <location>
        <begin position="2"/>
        <end position="277"/>
    </location>
</feature>
<dbReference type="EMBL" id="BJVF01000001">
    <property type="protein sequence ID" value="GEL10060.1"/>
    <property type="molecule type" value="Genomic_DNA"/>
</dbReference>
<gene>
    <name evidence="12" type="primary">lysC</name>
    <name evidence="13" type="ORF">FBGL_07965</name>
    <name evidence="12" type="ORF">FGL01_07990</name>
    <name evidence="14" type="ORF">SAMN05192550_0917</name>
</gene>
<dbReference type="GO" id="GO:0009089">
    <property type="term" value="P:lysine biosynthetic process via diaminopimelate"/>
    <property type="evidence" value="ECO:0007669"/>
    <property type="project" value="UniProtKB-UniPathway"/>
</dbReference>
<dbReference type="InterPro" id="IPR036393">
    <property type="entry name" value="AceGlu_kinase-like_sf"/>
</dbReference>
<protein>
    <recommendedName>
        <fullName evidence="9">Aspartokinase</fullName>
        <ecNumber evidence="9">2.7.2.4</ecNumber>
    </recommendedName>
</protein>
<dbReference type="GO" id="GO:0009090">
    <property type="term" value="P:homoserine biosynthetic process"/>
    <property type="evidence" value="ECO:0007669"/>
    <property type="project" value="TreeGrafter"/>
</dbReference>
<dbReference type="InterPro" id="IPR005260">
    <property type="entry name" value="Asp_kin_monofn"/>
</dbReference>
<keyword evidence="16" id="KW-1185">Reference proteome</keyword>
<accession>A0A1B9DS99</accession>
<feature type="binding site" evidence="8">
    <location>
        <begin position="5"/>
        <end position="8"/>
    </location>
    <ligand>
        <name>ATP</name>
        <dbReference type="ChEBI" id="CHEBI:30616"/>
    </ligand>
</feature>
<evidence type="ECO:0000256" key="4">
    <source>
        <dbReference type="ARBA" id="ARBA00022741"/>
    </source>
</evidence>
<organism evidence="13 15">
    <name type="scientific">Flavobacterium glycines</name>
    <dbReference type="NCBI Taxonomy" id="551990"/>
    <lineage>
        <taxon>Bacteria</taxon>
        <taxon>Pseudomonadati</taxon>
        <taxon>Bacteroidota</taxon>
        <taxon>Flavobacteriia</taxon>
        <taxon>Flavobacteriales</taxon>
        <taxon>Flavobacteriaceae</taxon>
        <taxon>Flavobacterium</taxon>
    </lineage>
</organism>
<dbReference type="UniPathway" id="UPA00050">
    <property type="reaction ID" value="UER00461"/>
</dbReference>
<evidence type="ECO:0000259" key="11">
    <source>
        <dbReference type="Pfam" id="PF00696"/>
    </source>
</evidence>
<dbReference type="UniPathway" id="UPA00051">
    <property type="reaction ID" value="UER00462"/>
</dbReference>
<dbReference type="Pfam" id="PF00696">
    <property type="entry name" value="AA_kinase"/>
    <property type="match status" value="1"/>
</dbReference>
<dbReference type="Proteomes" id="UP000182367">
    <property type="component" value="Unassembled WGS sequence"/>
</dbReference>
<reference evidence="14 16" key="3">
    <citation type="submission" date="2016-10" db="EMBL/GenBank/DDBJ databases">
        <authorList>
            <person name="Varghese N."/>
            <person name="Submissions S."/>
        </authorList>
    </citation>
    <scope>NUCLEOTIDE SEQUENCE [LARGE SCALE GENOMIC DNA]</scope>
    <source>
        <strain evidence="14 16">Gm-149</strain>
    </source>
</reference>
<dbReference type="InterPro" id="IPR045865">
    <property type="entry name" value="ACT-like_dom_sf"/>
</dbReference>
<evidence type="ECO:0000313" key="16">
    <source>
        <dbReference type="Proteomes" id="UP000182367"/>
    </source>
</evidence>
<dbReference type="GO" id="GO:0005829">
    <property type="term" value="C:cytosol"/>
    <property type="evidence" value="ECO:0007669"/>
    <property type="project" value="TreeGrafter"/>
</dbReference>
<dbReference type="InterPro" id="IPR001048">
    <property type="entry name" value="Asp/Glu/Uridylate_kinase"/>
</dbReference>
<dbReference type="CDD" id="cd04243">
    <property type="entry name" value="AAK_AK-HSDH-like"/>
    <property type="match status" value="1"/>
</dbReference>
<evidence type="ECO:0000256" key="7">
    <source>
        <dbReference type="ARBA" id="ARBA00047872"/>
    </source>
</evidence>
<keyword evidence="4 8" id="KW-0547">Nucleotide-binding</keyword>
<dbReference type="SUPFAM" id="SSF55021">
    <property type="entry name" value="ACT-like"/>
    <property type="match status" value="1"/>
</dbReference>
<proteinExistence type="inferred from homology"/>
<feature type="binding site" evidence="8">
    <location>
        <position position="43"/>
    </location>
    <ligand>
        <name>substrate</name>
    </ligand>
</feature>
<feature type="binding site" evidence="8">
    <location>
        <position position="231"/>
    </location>
    <ligand>
        <name>ATP</name>
        <dbReference type="ChEBI" id="CHEBI:30616"/>
    </ligand>
</feature>
<evidence type="ECO:0000313" key="13">
    <source>
        <dbReference type="EMBL" id="OCB72567.1"/>
    </source>
</evidence>
<evidence type="ECO:0000256" key="10">
    <source>
        <dbReference type="RuleBase" id="RU004249"/>
    </source>
</evidence>
<dbReference type="AlphaFoldDB" id="A0A1B9DS99"/>
<dbReference type="OrthoDB" id="9799110at2"/>
<dbReference type="EC" id="2.7.2.4" evidence="9"/>
<evidence type="ECO:0000313" key="12">
    <source>
        <dbReference type="EMBL" id="GEL10060.1"/>
    </source>
</evidence>
<comment type="caution">
    <text evidence="13">The sequence shown here is derived from an EMBL/GenBank/DDBJ whole genome shotgun (WGS) entry which is preliminary data.</text>
</comment>
<dbReference type="SUPFAM" id="SSF53633">
    <property type="entry name" value="Carbamate kinase-like"/>
    <property type="match status" value="1"/>
</dbReference>
<reference evidence="12 17" key="4">
    <citation type="submission" date="2019-07" db="EMBL/GenBank/DDBJ databases">
        <title>Whole genome shotgun sequence of Flavobacterium glycines NBRC 105008.</title>
        <authorList>
            <person name="Hosoyama A."/>
            <person name="Uohara A."/>
            <person name="Ohji S."/>
            <person name="Ichikawa N."/>
        </authorList>
    </citation>
    <scope>NUCLEOTIDE SEQUENCE [LARGE SCALE GENOMIC DNA]</scope>
    <source>
        <strain evidence="12 17">NBRC 105008</strain>
    </source>
</reference>
<reference evidence="13" key="2">
    <citation type="submission" date="2016-03" db="EMBL/GenBank/DDBJ databases">
        <authorList>
            <person name="Ploux O."/>
        </authorList>
    </citation>
    <scope>NUCLEOTIDE SEQUENCE</scope>
    <source>
        <strain evidence="13">NBRC 105008</strain>
    </source>
</reference>
<comment type="pathway">
    <text evidence="10">Amino-acid biosynthesis; L-threonine biosynthesis; L-threonine from L-aspartate: step 1/5.</text>
</comment>
<name>A0A1B9DS99_9FLAO</name>
<evidence type="ECO:0000313" key="14">
    <source>
        <dbReference type="EMBL" id="SDI82991.1"/>
    </source>
</evidence>
<dbReference type="GO" id="GO:0005524">
    <property type="term" value="F:ATP binding"/>
    <property type="evidence" value="ECO:0007669"/>
    <property type="project" value="UniProtKB-KW"/>
</dbReference>
<feature type="binding site" evidence="8">
    <location>
        <position position="121"/>
    </location>
    <ligand>
        <name>substrate</name>
    </ligand>
</feature>
<keyword evidence="3 9" id="KW-0808">Transferase</keyword>
<dbReference type="Proteomes" id="UP000093226">
    <property type="component" value="Unassembled WGS sequence"/>
</dbReference>
<dbReference type="PANTHER" id="PTHR21499:SF59">
    <property type="entry name" value="ASPARTOKINASE"/>
    <property type="match status" value="1"/>
</dbReference>
<dbReference type="Gene3D" id="3.40.1160.10">
    <property type="entry name" value="Acetylglutamate kinase-like"/>
    <property type="match status" value="1"/>
</dbReference>
<dbReference type="STRING" id="551990.SAMN05192550_0917"/>
<dbReference type="EMBL" id="LVEO01000013">
    <property type="protein sequence ID" value="OCB72567.1"/>
    <property type="molecule type" value="Genomic_DNA"/>
</dbReference>
<comment type="similarity">
    <text evidence="2 9">Belongs to the aspartokinase family.</text>
</comment>
<dbReference type="Proteomes" id="UP000321579">
    <property type="component" value="Unassembled WGS sequence"/>
</dbReference>
<keyword evidence="5 9" id="KW-0418">Kinase</keyword>
<keyword evidence="6 8" id="KW-0067">ATP-binding</keyword>
<dbReference type="InterPro" id="IPR001341">
    <property type="entry name" value="Asp_kinase"/>
</dbReference>